<dbReference type="InterPro" id="IPR006665">
    <property type="entry name" value="OmpA-like"/>
</dbReference>
<accession>A0A1I7JXP8</accession>
<sequence>MKRHQLYTEEPQNPFALSVGDLMASLLLIFILLLSSTLLRLQDEFENKSQIAERYTAIKADIYNELMSEFERDLQKWNAEIDPKDLSFRFKEPDVLFETNEYEIRDKFKVILDDFFPRYIQVLSKQKFRENIEEIRIEGHTDNRGGYYYNMELSQNRTRSVLNYVLEETMIEVGEKDWVKSNLTANGLSFSKPIADNQTEEGRNLNRRVEFKIRTNAEKQIDEILKFNVKD</sequence>
<evidence type="ECO:0000259" key="3">
    <source>
        <dbReference type="PROSITE" id="PS51123"/>
    </source>
</evidence>
<keyword evidence="1 2" id="KW-0472">Membrane</keyword>
<dbReference type="OrthoDB" id="9782229at2"/>
<dbReference type="Proteomes" id="UP000182491">
    <property type="component" value="Unassembled WGS sequence"/>
</dbReference>
<evidence type="ECO:0000256" key="2">
    <source>
        <dbReference type="SAM" id="Phobius"/>
    </source>
</evidence>
<name>A0A1I7JXP8_9BACT</name>
<evidence type="ECO:0000256" key="1">
    <source>
        <dbReference type="PROSITE-ProRule" id="PRU00473"/>
    </source>
</evidence>
<dbReference type="RefSeq" id="WP_068836925.1">
    <property type="nucleotide sequence ID" value="NZ_BMXC01000004.1"/>
</dbReference>
<dbReference type="InterPro" id="IPR050330">
    <property type="entry name" value="Bact_OuterMem_StrucFunc"/>
</dbReference>
<gene>
    <name evidence="4" type="ORF">SAMN04487941_3164</name>
</gene>
<dbReference type="STRING" id="388950.GCA_001611675_00745"/>
<dbReference type="EMBL" id="FPCA01000004">
    <property type="protein sequence ID" value="SFU89993.1"/>
    <property type="molecule type" value="Genomic_DNA"/>
</dbReference>
<dbReference type="InterPro" id="IPR036737">
    <property type="entry name" value="OmpA-like_sf"/>
</dbReference>
<keyword evidence="5" id="KW-1185">Reference proteome</keyword>
<feature type="transmembrane region" description="Helical" evidence="2">
    <location>
        <begin position="15"/>
        <end position="39"/>
    </location>
</feature>
<dbReference type="Gene3D" id="3.30.1330.60">
    <property type="entry name" value="OmpA-like domain"/>
    <property type="match status" value="1"/>
</dbReference>
<feature type="domain" description="OmpA-like" evidence="3">
    <location>
        <begin position="84"/>
        <end position="217"/>
    </location>
</feature>
<keyword evidence="2" id="KW-1133">Transmembrane helix</keyword>
<organism evidence="4 5">
    <name type="scientific">Pontibacter akesuensis</name>
    <dbReference type="NCBI Taxonomy" id="388950"/>
    <lineage>
        <taxon>Bacteria</taxon>
        <taxon>Pseudomonadati</taxon>
        <taxon>Bacteroidota</taxon>
        <taxon>Cytophagia</taxon>
        <taxon>Cytophagales</taxon>
        <taxon>Hymenobacteraceae</taxon>
        <taxon>Pontibacter</taxon>
    </lineage>
</organism>
<keyword evidence="2" id="KW-0812">Transmembrane</keyword>
<dbReference type="PANTHER" id="PTHR30329:SF21">
    <property type="entry name" value="LIPOPROTEIN YIAD-RELATED"/>
    <property type="match status" value="1"/>
</dbReference>
<dbReference type="PROSITE" id="PS51123">
    <property type="entry name" value="OMPA_2"/>
    <property type="match status" value="1"/>
</dbReference>
<dbReference type="AlphaFoldDB" id="A0A1I7JXP8"/>
<dbReference type="PANTHER" id="PTHR30329">
    <property type="entry name" value="STATOR ELEMENT OF FLAGELLAR MOTOR COMPLEX"/>
    <property type="match status" value="1"/>
</dbReference>
<protein>
    <submittedName>
        <fullName evidence="4">Outer membrane protein OmpA</fullName>
    </submittedName>
</protein>
<dbReference type="GO" id="GO:0016020">
    <property type="term" value="C:membrane"/>
    <property type="evidence" value="ECO:0007669"/>
    <property type="project" value="UniProtKB-UniRule"/>
</dbReference>
<proteinExistence type="predicted"/>
<evidence type="ECO:0000313" key="5">
    <source>
        <dbReference type="Proteomes" id="UP000182491"/>
    </source>
</evidence>
<dbReference type="SUPFAM" id="SSF103088">
    <property type="entry name" value="OmpA-like"/>
    <property type="match status" value="1"/>
</dbReference>
<evidence type="ECO:0000313" key="4">
    <source>
        <dbReference type="EMBL" id="SFU89993.1"/>
    </source>
</evidence>
<reference evidence="5" key="1">
    <citation type="submission" date="2016-10" db="EMBL/GenBank/DDBJ databases">
        <authorList>
            <person name="Varghese N."/>
        </authorList>
    </citation>
    <scope>NUCLEOTIDE SEQUENCE [LARGE SCALE GENOMIC DNA]</scope>
    <source>
        <strain evidence="5">DSM 18820</strain>
    </source>
</reference>
<dbReference type="Pfam" id="PF00691">
    <property type="entry name" value="OmpA"/>
    <property type="match status" value="1"/>
</dbReference>
<dbReference type="CDD" id="cd07185">
    <property type="entry name" value="OmpA_C-like"/>
    <property type="match status" value="1"/>
</dbReference>